<feature type="region of interest" description="Disordered" evidence="1">
    <location>
        <begin position="172"/>
        <end position="267"/>
    </location>
</feature>
<dbReference type="GeneID" id="37128088"/>
<dbReference type="EMBL" id="KZ821499">
    <property type="protein sequence ID" value="PYH29047.1"/>
    <property type="molecule type" value="Genomic_DNA"/>
</dbReference>
<protein>
    <submittedName>
        <fullName evidence="2">Uncharacterized protein</fullName>
    </submittedName>
</protein>
<feature type="compositionally biased region" description="Low complexity" evidence="1">
    <location>
        <begin position="197"/>
        <end position="209"/>
    </location>
</feature>
<accession>A0A318Y699</accession>
<reference evidence="2" key="1">
    <citation type="submission" date="2016-12" db="EMBL/GenBank/DDBJ databases">
        <title>The genomes of Aspergillus section Nigri reveals drivers in fungal speciation.</title>
        <authorList>
            <consortium name="DOE Joint Genome Institute"/>
            <person name="Vesth T.C."/>
            <person name="Nybo J."/>
            <person name="Theobald S."/>
            <person name="Brandl J."/>
            <person name="Frisvad J.C."/>
            <person name="Nielsen K.F."/>
            <person name="Lyhne E.K."/>
            <person name="Kogle M.E."/>
            <person name="Kuo A."/>
            <person name="Riley R."/>
            <person name="Clum A."/>
            <person name="Nolan M."/>
            <person name="Lipzen A."/>
            <person name="Salamov A."/>
            <person name="Henrissat B."/>
            <person name="Wiebenga A."/>
            <person name="De Vries R.P."/>
            <person name="Grigoriev I.V."/>
            <person name="Mortensen U.H."/>
            <person name="Andersen M.R."/>
            <person name="Baker S.E."/>
        </authorList>
    </citation>
    <scope>NUCLEOTIDE SEQUENCE [LARGE SCALE GENOMIC DNA]</scope>
    <source>
        <strain evidence="2">CBS 115656</strain>
    </source>
</reference>
<dbReference type="RefSeq" id="XP_025474525.1">
    <property type="nucleotide sequence ID" value="XM_025625632.1"/>
</dbReference>
<sequence>MRSFPHVRSPWRIRHNYHAVEPRVQLLPYIRWLRDDRQGGYIRGGTLATCWVELEQSIRPDPSEEDGSYGIPDGRYHSAIRARSSLNVRPDKTWQLYDHSRLCFSGWLAGGSGLTRHPSPSLPQCNETAGSTNYYYYRNSEPNCKSSSNPNRRTANSGRNVRAIVFFGRSGHSSAGQGSCLIRESSSSSNPRRRRSSSSSSSPSSSPSNFRREGGLLLTPRSAHLSATNTRPLPGLASPRPTLNKPPSLLPGAERTKPPPPNLPLAMSGEFCILLDSSTPSHR</sequence>
<dbReference type="Proteomes" id="UP000247647">
    <property type="component" value="Unassembled WGS sequence"/>
</dbReference>
<keyword evidence="3" id="KW-1185">Reference proteome</keyword>
<name>A0A318Y699_ASPNB</name>
<evidence type="ECO:0000313" key="2">
    <source>
        <dbReference type="EMBL" id="PYH29047.1"/>
    </source>
</evidence>
<organism evidence="2 3">
    <name type="scientific">Aspergillus neoniger (strain CBS 115656)</name>
    <dbReference type="NCBI Taxonomy" id="1448310"/>
    <lineage>
        <taxon>Eukaryota</taxon>
        <taxon>Fungi</taxon>
        <taxon>Dikarya</taxon>
        <taxon>Ascomycota</taxon>
        <taxon>Pezizomycotina</taxon>
        <taxon>Eurotiomycetes</taxon>
        <taxon>Eurotiomycetidae</taxon>
        <taxon>Eurotiales</taxon>
        <taxon>Aspergillaceae</taxon>
        <taxon>Aspergillus</taxon>
        <taxon>Aspergillus subgen. Circumdati</taxon>
    </lineage>
</organism>
<proteinExistence type="predicted"/>
<evidence type="ECO:0000256" key="1">
    <source>
        <dbReference type="SAM" id="MobiDB-lite"/>
    </source>
</evidence>
<gene>
    <name evidence="2" type="ORF">BO87DRAFT_401725</name>
</gene>
<evidence type="ECO:0000313" key="3">
    <source>
        <dbReference type="Proteomes" id="UP000247647"/>
    </source>
</evidence>
<dbReference type="AlphaFoldDB" id="A0A318Y699"/>